<evidence type="ECO:0000259" key="1">
    <source>
        <dbReference type="Pfam" id="PF13208"/>
    </source>
</evidence>
<dbReference type="PATRIC" id="fig|1434106.5.peg.1871"/>
<dbReference type="InterPro" id="IPR025266">
    <property type="entry name" value="TerB_N"/>
</dbReference>
<name>A0A0E3R3B4_METBA</name>
<dbReference type="Proteomes" id="UP000033079">
    <property type="component" value="Chromosome"/>
</dbReference>
<dbReference type="KEGG" id="mbar:MSBR2_1453"/>
<evidence type="ECO:0000313" key="4">
    <source>
        <dbReference type="Proteomes" id="UP000033079"/>
    </source>
</evidence>
<dbReference type="HOGENOM" id="CLU_024112_0_0_2"/>
<dbReference type="AlphaFoldDB" id="A0A0E3R3B4"/>
<accession>A0A0E3R3B4</accession>
<gene>
    <name evidence="3" type="ORF">MSBR2_1453</name>
</gene>
<dbReference type="InterPro" id="IPR028932">
    <property type="entry name" value="TerB-C"/>
</dbReference>
<evidence type="ECO:0000259" key="2">
    <source>
        <dbReference type="Pfam" id="PF15615"/>
    </source>
</evidence>
<dbReference type="Pfam" id="PF15615">
    <property type="entry name" value="TerB_C"/>
    <property type="match status" value="1"/>
</dbReference>
<organism evidence="3 4">
    <name type="scientific">Methanosarcina barkeri 227</name>
    <dbReference type="NCBI Taxonomy" id="1434106"/>
    <lineage>
        <taxon>Archaea</taxon>
        <taxon>Methanobacteriati</taxon>
        <taxon>Methanobacteriota</taxon>
        <taxon>Stenosarchaea group</taxon>
        <taxon>Methanomicrobia</taxon>
        <taxon>Methanosarcinales</taxon>
        <taxon>Methanosarcinaceae</taxon>
        <taxon>Methanosarcina</taxon>
    </lineage>
</organism>
<sequence length="708" mass="80029">MQHKSTHIWIVGIVHYEVAYRTVKKQIIGDIERPTTQTRTNPIHNSTSISNEFSDIVVSKEQESKQSIPVMPSSTLEGVRDSVSTRKTSAASEFSNVDVSKGQESKNGFSDIVVPREQENKQSIPVMLSYASKDVSISFSPNSTSFANGFSDIVVPGEQESKQSIPVMPSYASEDISYFVSMHDSDTKFLTDMERNASREGETAAFVPFKSYWPTYDSMNKAQKAWYFYWRSQIRHGNYVDTDVSYIFVLIYELLSGIGWQDPQEGYQKLMQLWAAYRKKSPSLDHYLTVWTFDFTQQYNLEYRLSDVDADHRLAPSVMTDILIARHAEDVPLKLHFSLIDALSDYSPINSKFYKNGNQDLMHGAIPRVIALADAALRKNKQKGVLDTYGPPSVKKQKYYAFTSAVCPQANKKIDVTVKDYSTYPKLRAYISELVRYSENALRELRGYHGRLRGVTIDEETAKLVGNFLKKEYGQQAPQENEPSKEPKVILDVEKIKKLRVQSDAVRTALEVKETTIPEKKELLTDIQEVTAIYTAISPSARSLLDRLEKSSWECSAAQGDEPLIAEINRLAERYLSCALLVAEASKIIAEDDYRDELAYIYQNQPATSSEENGSKLFDSSVLTPEMKKFVDALVPVQQKALYVLITNENPQSDLETIAEEALTMPQLLLDDINALALQIIGEIIVDTADQKPQILDEYIDLLKQSVA</sequence>
<proteinExistence type="predicted"/>
<dbReference type="EMBL" id="CP009530">
    <property type="protein sequence ID" value="AKB57969.1"/>
    <property type="molecule type" value="Genomic_DNA"/>
</dbReference>
<evidence type="ECO:0008006" key="5">
    <source>
        <dbReference type="Google" id="ProtNLM"/>
    </source>
</evidence>
<dbReference type="Pfam" id="PF13208">
    <property type="entry name" value="TerB_N"/>
    <property type="match status" value="1"/>
</dbReference>
<protein>
    <recommendedName>
        <fullName evidence="5">TerB-C domain-containing protein</fullName>
    </recommendedName>
</protein>
<reference evidence="3 4" key="1">
    <citation type="submission" date="2014-07" db="EMBL/GenBank/DDBJ databases">
        <title>Methanogenic archaea and the global carbon cycle.</title>
        <authorList>
            <person name="Henriksen J.R."/>
            <person name="Luke J."/>
            <person name="Reinhart S."/>
            <person name="Benedict M.N."/>
            <person name="Youngblut N.D."/>
            <person name="Metcalf M.E."/>
            <person name="Whitaker R.J."/>
            <person name="Metcalf W.W."/>
        </authorList>
    </citation>
    <scope>NUCLEOTIDE SEQUENCE [LARGE SCALE GENOMIC DNA]</scope>
    <source>
        <strain evidence="3 4">227</strain>
    </source>
</reference>
<feature type="domain" description="TerB-C" evidence="2">
    <location>
        <begin position="481"/>
        <end position="703"/>
    </location>
</feature>
<evidence type="ECO:0000313" key="3">
    <source>
        <dbReference type="EMBL" id="AKB57969.1"/>
    </source>
</evidence>
<feature type="domain" description="TerB N-terminal" evidence="1">
    <location>
        <begin position="169"/>
        <end position="382"/>
    </location>
</feature>